<sequence>MGKWQTKEQLKNLLCDLVAIPSVTGSQAEIEFPKYVQRQLNTLPYFQQHPDHLELCPTEDGRESVMALVKQTEDVRKTVILVSHFDVVDVEDYGTWKESAFDVDGITNLFYEAKEDLSEELIKEMESSEWLFGRGTMDMKCGLALHMSMIEQATEGVFDGNLLLLTVPDEEVNSVGMRSAVPALLAFAKKYQLEYRAVLNSESMFTRFPGDENKYIYTGTIGKVLPGFLCYGDETHVGEPFLGLNANFMASKITCEMELNTTFCEVVGGEATPPPTNLIQKGLKKDYSVQIPHRAVTLFNLFVLEKKMDDLVHSLLKTAEKVATDIKQTYEIQAKNYVKYEPYTPQSVDVRVLTYQDLLHYAVETHGQPHVEQLEKRILEQKGSDLDERDVTIELVDELSILCKELAPMIVLFFAPPYYPAICSRNHPLIQQVTEEMIQHAKETHHISLQKINYFGGISDLSYVGLQYPIESLQPFVTNMPMWEKGYSVPLQELEQFNIPVINLGSVGKDAHQRTERLDLKYTAEILTELLPTCIHKLLEEV</sequence>
<accession>A0A6I4VQC4</accession>
<dbReference type="EMBL" id="WUUL01000001">
    <property type="protein sequence ID" value="MXQ52591.1"/>
    <property type="molecule type" value="Genomic_DNA"/>
</dbReference>
<protein>
    <submittedName>
        <fullName evidence="1">M20/M25/M40 family metallo-hydrolase</fullName>
    </submittedName>
</protein>
<evidence type="ECO:0000313" key="2">
    <source>
        <dbReference type="Proteomes" id="UP000430692"/>
    </source>
</evidence>
<name>A0A6I4VQC4_9BACL</name>
<dbReference type="Pfam" id="PF01546">
    <property type="entry name" value="Peptidase_M20"/>
    <property type="match status" value="1"/>
</dbReference>
<dbReference type="PANTHER" id="PTHR43808:SF27">
    <property type="entry name" value="PROTEIN ROCB"/>
    <property type="match status" value="1"/>
</dbReference>
<dbReference type="SUPFAM" id="SSF53187">
    <property type="entry name" value="Zn-dependent exopeptidases"/>
    <property type="match status" value="1"/>
</dbReference>
<keyword evidence="1" id="KW-0378">Hydrolase</keyword>
<dbReference type="PANTHER" id="PTHR43808">
    <property type="entry name" value="ACETYLORNITHINE DEACETYLASE"/>
    <property type="match status" value="1"/>
</dbReference>
<dbReference type="RefSeq" id="WP_160799597.1">
    <property type="nucleotide sequence ID" value="NZ_WUUL01000001.1"/>
</dbReference>
<organism evidence="1 2">
    <name type="scientific">Shimazuella alba</name>
    <dbReference type="NCBI Taxonomy" id="2690964"/>
    <lineage>
        <taxon>Bacteria</taxon>
        <taxon>Bacillati</taxon>
        <taxon>Bacillota</taxon>
        <taxon>Bacilli</taxon>
        <taxon>Bacillales</taxon>
        <taxon>Thermoactinomycetaceae</taxon>
        <taxon>Shimazuella</taxon>
    </lineage>
</organism>
<comment type="caution">
    <text evidence="1">The sequence shown here is derived from an EMBL/GenBank/DDBJ whole genome shotgun (WGS) entry which is preliminary data.</text>
</comment>
<proteinExistence type="predicted"/>
<dbReference type="PIRSF" id="PIRSF010386">
    <property type="entry name" value="RocB"/>
    <property type="match status" value="1"/>
</dbReference>
<dbReference type="AlphaFoldDB" id="A0A6I4VQC4"/>
<evidence type="ECO:0000313" key="1">
    <source>
        <dbReference type="EMBL" id="MXQ52591.1"/>
    </source>
</evidence>
<dbReference type="Proteomes" id="UP000430692">
    <property type="component" value="Unassembled WGS sequence"/>
</dbReference>
<dbReference type="InterPro" id="IPR002933">
    <property type="entry name" value="Peptidase_M20"/>
</dbReference>
<dbReference type="InterPro" id="IPR012166">
    <property type="entry name" value="Uncharacterised_RocB"/>
</dbReference>
<dbReference type="Gene3D" id="3.40.630.10">
    <property type="entry name" value="Zn peptidases"/>
    <property type="match status" value="1"/>
</dbReference>
<dbReference type="InterPro" id="IPR050072">
    <property type="entry name" value="Peptidase_M20A"/>
</dbReference>
<keyword evidence="2" id="KW-1185">Reference proteome</keyword>
<gene>
    <name evidence="1" type="ORF">GSM42_02255</name>
</gene>
<reference evidence="1 2" key="1">
    <citation type="submission" date="2019-12" db="EMBL/GenBank/DDBJ databases">
        <title>Whole-genome analyses of novel actinobacteria.</title>
        <authorList>
            <person name="Sahin N."/>
            <person name="Saygin H."/>
        </authorList>
    </citation>
    <scope>NUCLEOTIDE SEQUENCE [LARGE SCALE GENOMIC DNA]</scope>
    <source>
        <strain evidence="1 2">KC615</strain>
    </source>
</reference>
<dbReference type="GO" id="GO:0016787">
    <property type="term" value="F:hydrolase activity"/>
    <property type="evidence" value="ECO:0007669"/>
    <property type="project" value="UniProtKB-KW"/>
</dbReference>